<protein>
    <submittedName>
        <fullName evidence="2">Uncharacterized protein</fullName>
    </submittedName>
</protein>
<accession>A0A3T0D9C1</accession>
<dbReference type="EMBL" id="CP034791">
    <property type="protein sequence ID" value="AZT91598.1"/>
    <property type="molecule type" value="Genomic_DNA"/>
</dbReference>
<proteinExistence type="predicted"/>
<evidence type="ECO:0000256" key="1">
    <source>
        <dbReference type="SAM" id="Phobius"/>
    </source>
</evidence>
<keyword evidence="1" id="KW-0812">Transmembrane</keyword>
<dbReference type="KEGG" id="ccha:ELD05_00445"/>
<evidence type="ECO:0000313" key="2">
    <source>
        <dbReference type="EMBL" id="AZT91598.1"/>
    </source>
</evidence>
<evidence type="ECO:0000313" key="3">
    <source>
        <dbReference type="Proteomes" id="UP000282930"/>
    </source>
</evidence>
<sequence length="200" mass="23831">MEVLRRLKKRVEVFFITGFVVYLVLSVIVGGFFFNQINRLEAFKVNYHAKIINIFFIEYSHKLSDASDILKHLAEDENVDFSYLRGRIEEYYLNNTLTMTIAKDPNIFEDKEIGKIMTERLNFVVGLTNFLKKIEKKIIEPKNKKAIPQLKPDIEKIIFLLNVLNEDLQSFKDPETKKVYKEYEKEFYEYINKIEKKLLQ</sequence>
<dbReference type="Proteomes" id="UP000282930">
    <property type="component" value="Chromosome"/>
</dbReference>
<keyword evidence="1" id="KW-0472">Membrane</keyword>
<keyword evidence="3" id="KW-1185">Reference proteome</keyword>
<name>A0A3T0D9C1_9FIRM</name>
<gene>
    <name evidence="2" type="ORF">ELD05_00445</name>
</gene>
<keyword evidence="1" id="KW-1133">Transmembrane helix</keyword>
<organism evidence="2 3">
    <name type="scientific">Caldicellulosiruptor changbaiensis</name>
    <dbReference type="NCBI Taxonomy" id="1222016"/>
    <lineage>
        <taxon>Bacteria</taxon>
        <taxon>Bacillati</taxon>
        <taxon>Bacillota</taxon>
        <taxon>Bacillota incertae sedis</taxon>
        <taxon>Caldicellulosiruptorales</taxon>
        <taxon>Caldicellulosiruptoraceae</taxon>
        <taxon>Caldicellulosiruptor</taxon>
    </lineage>
</organism>
<feature type="transmembrane region" description="Helical" evidence="1">
    <location>
        <begin position="12"/>
        <end position="34"/>
    </location>
</feature>
<dbReference type="AlphaFoldDB" id="A0A3T0D9C1"/>
<reference evidence="2 3" key="1">
    <citation type="submission" date="2018-12" db="EMBL/GenBank/DDBJ databases">
        <title>Genome sequence from the cellulolytic species, Caldicellulosiruptor changbaiensis.</title>
        <authorList>
            <person name="Blumer-Schuette S.E."/>
            <person name="Mendoza C."/>
        </authorList>
    </citation>
    <scope>NUCLEOTIDE SEQUENCE [LARGE SCALE GENOMIC DNA]</scope>
    <source>
        <strain evidence="2 3">CBS-Z</strain>
    </source>
</reference>